<dbReference type="EMBL" id="MNVO01000009">
    <property type="protein sequence ID" value="OIO33378.1"/>
    <property type="molecule type" value="Genomic_DNA"/>
</dbReference>
<dbReference type="Proteomes" id="UP000183206">
    <property type="component" value="Unassembled WGS sequence"/>
</dbReference>
<name>A0A1J4V887_9BACT</name>
<gene>
    <name evidence="1" type="ORF">AUJ44_00455</name>
</gene>
<organism evidence="1 2">
    <name type="scientific">Candidatus Nomurabacteria bacterium CG1_02_47_685</name>
    <dbReference type="NCBI Taxonomy" id="1805282"/>
    <lineage>
        <taxon>Bacteria</taxon>
        <taxon>Candidatus Nomuraibacteriota</taxon>
    </lineage>
</organism>
<dbReference type="AlphaFoldDB" id="A0A1J4V887"/>
<proteinExistence type="predicted"/>
<evidence type="ECO:0000313" key="2">
    <source>
        <dbReference type="Proteomes" id="UP000183206"/>
    </source>
</evidence>
<sequence>MTNEQPTEFICELCSGAHPTSEHAEIPSETKSENTDTIHTIVLLQNFTLDKLEEAITVDGRSTEDILRQLDEAKQAKDYKAQRGLTEALRQRLDIADIRGTERPKEILDAMTSIYAADEYSKARQDIMMNEIPNDSPDILIHTLLDKRFSNSTHLLYSLEENEVREKIYHALKNNNATDKAVILVLTMQDLSAKIRLFEDITTWLQHNSSDEAKKVMDSYGEYNRLKRDVAVKLLEQDRETFSRLLESGTINLDGLEDRIKDEPDESLANILLHVITIDDASRAMKFMRSKETLLTASHELSRAALPPESRATVAENMQRFTSAFDAPPRIRSLGHLRKRDESIESYDISNKFIIALRDGENHATIAWSNTKDLFEHKHLAQRIGNVTKALCAGGEVELVQLENERKQVEFKGRSGTFGPYNHTFLERFKQAIAEQLQRELGTEVEVAIHPSKI</sequence>
<reference evidence="1 2" key="1">
    <citation type="journal article" date="2016" name="Environ. Microbiol.">
        <title>Genomic resolution of a cold subsurface aquifer community provides metabolic insights for novel microbes adapted to high CO concentrations.</title>
        <authorList>
            <person name="Probst A.J."/>
            <person name="Castelle C.J."/>
            <person name="Singh A."/>
            <person name="Brown C.T."/>
            <person name="Anantharaman K."/>
            <person name="Sharon I."/>
            <person name="Hug L.A."/>
            <person name="Burstein D."/>
            <person name="Emerson J.B."/>
            <person name="Thomas B.C."/>
            <person name="Banfield J.F."/>
        </authorList>
    </citation>
    <scope>NUCLEOTIDE SEQUENCE [LARGE SCALE GENOMIC DNA]</scope>
    <source>
        <strain evidence="1">CG1_02_47_685</strain>
    </source>
</reference>
<protein>
    <submittedName>
        <fullName evidence="1">Uncharacterized protein</fullName>
    </submittedName>
</protein>
<accession>A0A1J4V887</accession>
<comment type="caution">
    <text evidence="1">The sequence shown here is derived from an EMBL/GenBank/DDBJ whole genome shotgun (WGS) entry which is preliminary data.</text>
</comment>
<evidence type="ECO:0000313" key="1">
    <source>
        <dbReference type="EMBL" id="OIO33378.1"/>
    </source>
</evidence>